<dbReference type="AlphaFoldDB" id="A0AAQ3NL93"/>
<evidence type="ECO:0000313" key="1">
    <source>
        <dbReference type="EMBL" id="WVZ11966.1"/>
    </source>
</evidence>
<dbReference type="Proteomes" id="UP001374535">
    <property type="component" value="Chromosome 5"/>
</dbReference>
<reference evidence="1 2" key="1">
    <citation type="journal article" date="2023" name="Life. Sci Alliance">
        <title>Evolutionary insights into 3D genome organization and epigenetic landscape of Vigna mungo.</title>
        <authorList>
            <person name="Junaid A."/>
            <person name="Singh B."/>
            <person name="Bhatia S."/>
        </authorList>
    </citation>
    <scope>NUCLEOTIDE SEQUENCE [LARGE SCALE GENOMIC DNA]</scope>
    <source>
        <strain evidence="1">Urdbean</strain>
    </source>
</reference>
<name>A0AAQ3NL93_VIGMU</name>
<proteinExistence type="predicted"/>
<protein>
    <submittedName>
        <fullName evidence="1">Uncharacterized protein</fullName>
    </submittedName>
</protein>
<keyword evidence="2" id="KW-1185">Reference proteome</keyword>
<sequence>MYKLIYILEAEINNLPNRSYAIPIPCFIHVQLSSHESALAFYGSLHCKIYVLSLQNHKLTFTHCGFSLNKLLWKLNEISIQVKHYTAKKNYNMCCIKMCTVAIANLTVALPYDFYIKITNVFSRITGVSLDLACNKKWF</sequence>
<evidence type="ECO:0000313" key="2">
    <source>
        <dbReference type="Proteomes" id="UP001374535"/>
    </source>
</evidence>
<dbReference type="EMBL" id="CP144696">
    <property type="protein sequence ID" value="WVZ11966.1"/>
    <property type="molecule type" value="Genomic_DNA"/>
</dbReference>
<gene>
    <name evidence="1" type="ORF">V8G54_016496</name>
</gene>
<organism evidence="1 2">
    <name type="scientific">Vigna mungo</name>
    <name type="common">Black gram</name>
    <name type="synonym">Phaseolus mungo</name>
    <dbReference type="NCBI Taxonomy" id="3915"/>
    <lineage>
        <taxon>Eukaryota</taxon>
        <taxon>Viridiplantae</taxon>
        <taxon>Streptophyta</taxon>
        <taxon>Embryophyta</taxon>
        <taxon>Tracheophyta</taxon>
        <taxon>Spermatophyta</taxon>
        <taxon>Magnoliopsida</taxon>
        <taxon>eudicotyledons</taxon>
        <taxon>Gunneridae</taxon>
        <taxon>Pentapetalae</taxon>
        <taxon>rosids</taxon>
        <taxon>fabids</taxon>
        <taxon>Fabales</taxon>
        <taxon>Fabaceae</taxon>
        <taxon>Papilionoideae</taxon>
        <taxon>50 kb inversion clade</taxon>
        <taxon>NPAAA clade</taxon>
        <taxon>indigoferoid/millettioid clade</taxon>
        <taxon>Phaseoleae</taxon>
        <taxon>Vigna</taxon>
    </lineage>
</organism>
<accession>A0AAQ3NL93</accession>